<comment type="subcellular location">
    <subcellularLocation>
        <location evidence="5">Cell inner membrane</location>
        <topology evidence="5">Multi-pass membrane protein</topology>
    </subcellularLocation>
    <subcellularLocation>
        <location evidence="1">Membrane</location>
    </subcellularLocation>
</comment>
<dbReference type="GO" id="GO:0008381">
    <property type="term" value="F:mechanosensitive monoatomic ion channel activity"/>
    <property type="evidence" value="ECO:0007669"/>
    <property type="project" value="InterPro"/>
</dbReference>
<keyword evidence="5" id="KW-0813">Transport</keyword>
<comment type="caution">
    <text evidence="5">Lacks conserved residue(s) required for the propagation of feature annotation.</text>
</comment>
<dbReference type="InterPro" id="IPR045275">
    <property type="entry name" value="MscS_archaea/bacteria_type"/>
</dbReference>
<keyword evidence="3 5" id="KW-1133">Transmembrane helix</keyword>
<dbReference type="InterPro" id="IPR023408">
    <property type="entry name" value="MscS_beta-dom_sf"/>
</dbReference>
<dbReference type="InterPro" id="IPR010920">
    <property type="entry name" value="LSM_dom_sf"/>
</dbReference>
<comment type="subunit">
    <text evidence="5">Homoheptamer.</text>
</comment>
<dbReference type="EMBL" id="CP019602">
    <property type="protein sequence ID" value="ARU16600.1"/>
    <property type="molecule type" value="Genomic_DNA"/>
</dbReference>
<protein>
    <recommendedName>
        <fullName evidence="5">Small-conductance mechanosensitive channel</fullName>
    </recommendedName>
</protein>
<reference evidence="7 8" key="1">
    <citation type="submission" date="2017-01" db="EMBL/GenBank/DDBJ databases">
        <title>Complete genome sequence of esterase-producing bacterium Croceicoccus marinus E4A9.</title>
        <authorList>
            <person name="Wu Y.-H."/>
            <person name="Cheng H."/>
            <person name="Xu L."/>
            <person name="Huo Y.-Y."/>
            <person name="Wang C.-S."/>
            <person name="Xu X.-W."/>
        </authorList>
    </citation>
    <scope>NUCLEOTIDE SEQUENCE [LARGE SCALE GENOMIC DNA]</scope>
    <source>
        <strain evidence="7 8">E4A9</strain>
    </source>
</reference>
<feature type="domain" description="Mechanosensitive ion channel MscS" evidence="6">
    <location>
        <begin position="104"/>
        <end position="142"/>
    </location>
</feature>
<name>A0A1Z1FCW8_9SPHN</name>
<dbReference type="Gene3D" id="2.30.30.60">
    <property type="match status" value="1"/>
</dbReference>
<dbReference type="InterPro" id="IPR006685">
    <property type="entry name" value="MscS_channel_2nd"/>
</dbReference>
<dbReference type="Pfam" id="PF00924">
    <property type="entry name" value="MS_channel_2nd"/>
    <property type="match status" value="1"/>
</dbReference>
<comment type="function">
    <text evidence="5">Mechanosensitive channel that participates in the regulation of osmotic pressure changes within the cell, opening in response to stretch forces in the membrane lipid bilayer, without the need for other proteins. Contributes to normal resistance to hypoosmotic shock. Forms an ion channel of 1.0 nanosiemens conductance with a slight preference for anions.</text>
</comment>
<evidence type="ECO:0000259" key="6">
    <source>
        <dbReference type="Pfam" id="PF00924"/>
    </source>
</evidence>
<dbReference type="Proteomes" id="UP000195807">
    <property type="component" value="Chromosome"/>
</dbReference>
<accession>A0A1Z1FCW8</accession>
<comment type="similarity">
    <text evidence="5">Belongs to the MscS (TC 1.A.23) family.</text>
</comment>
<feature type="transmembrane region" description="Helical" evidence="5">
    <location>
        <begin position="14"/>
        <end position="31"/>
    </location>
</feature>
<dbReference type="STRING" id="450378.GCA_001661675_02201"/>
<dbReference type="PANTHER" id="PTHR30221:SF1">
    <property type="entry name" value="SMALL-CONDUCTANCE MECHANOSENSITIVE CHANNEL"/>
    <property type="match status" value="1"/>
</dbReference>
<feature type="transmembrane region" description="Helical" evidence="5">
    <location>
        <begin position="52"/>
        <end position="70"/>
    </location>
</feature>
<keyword evidence="2 5" id="KW-0812">Transmembrane</keyword>
<dbReference type="SUPFAM" id="SSF50182">
    <property type="entry name" value="Sm-like ribonucleoproteins"/>
    <property type="match status" value="1"/>
</dbReference>
<evidence type="ECO:0000256" key="5">
    <source>
        <dbReference type="RuleBase" id="RU369025"/>
    </source>
</evidence>
<evidence type="ECO:0000256" key="4">
    <source>
        <dbReference type="ARBA" id="ARBA00023136"/>
    </source>
</evidence>
<evidence type="ECO:0000256" key="2">
    <source>
        <dbReference type="ARBA" id="ARBA00022692"/>
    </source>
</evidence>
<sequence length="278" mass="29858">MQFQLPPGFYTSDTIASLALILTLMAVRVIAGRALRRRDNLTETVARRWSANVRNVLVLVAVIGLIMIWAPQLRTFALSLTAVAVAIVVATKELILCFSGAAFRTFTRAFSVGDIVEIGSSKGEVVDLYLLALRLREFDERDGSIAPTGRTLILPYSLLFSSPAKVLPHAAIGLTHSFTMTFDPDVDIFALRQQLEDVAARALEGAGQRAVPGTGGPPPQSRLRFRTSDIGKYRVEVSIAGCTQPRQAENAVACAIGSFVHSRIGSADKEQSSAASGA</sequence>
<keyword evidence="5" id="KW-1003">Cell membrane</keyword>
<keyword evidence="8" id="KW-1185">Reference proteome</keyword>
<dbReference type="GO" id="GO:0005886">
    <property type="term" value="C:plasma membrane"/>
    <property type="evidence" value="ECO:0007669"/>
    <property type="project" value="UniProtKB-SubCell"/>
</dbReference>
<keyword evidence="5" id="KW-0997">Cell inner membrane</keyword>
<evidence type="ECO:0000256" key="3">
    <source>
        <dbReference type="ARBA" id="ARBA00022989"/>
    </source>
</evidence>
<keyword evidence="4 5" id="KW-0472">Membrane</keyword>
<keyword evidence="5" id="KW-0407">Ion channel</keyword>
<dbReference type="OrthoDB" id="9775421at2"/>
<dbReference type="KEGG" id="cman:A9D14_10940"/>
<evidence type="ECO:0000313" key="8">
    <source>
        <dbReference type="Proteomes" id="UP000195807"/>
    </source>
</evidence>
<dbReference type="AlphaFoldDB" id="A0A1Z1FCW8"/>
<dbReference type="RefSeq" id="WP_066846309.1">
    <property type="nucleotide sequence ID" value="NZ_CP019602.1"/>
</dbReference>
<evidence type="ECO:0000313" key="7">
    <source>
        <dbReference type="EMBL" id="ARU16600.1"/>
    </source>
</evidence>
<dbReference type="PANTHER" id="PTHR30221">
    <property type="entry name" value="SMALL-CONDUCTANCE MECHANOSENSITIVE CHANNEL"/>
    <property type="match status" value="1"/>
</dbReference>
<organism evidence="7 8">
    <name type="scientific">Croceicoccus marinus</name>
    <dbReference type="NCBI Taxonomy" id="450378"/>
    <lineage>
        <taxon>Bacteria</taxon>
        <taxon>Pseudomonadati</taxon>
        <taxon>Pseudomonadota</taxon>
        <taxon>Alphaproteobacteria</taxon>
        <taxon>Sphingomonadales</taxon>
        <taxon>Erythrobacteraceae</taxon>
        <taxon>Croceicoccus</taxon>
    </lineage>
</organism>
<proteinExistence type="inferred from homology"/>
<gene>
    <name evidence="7" type="ORF">A9D14_10940</name>
</gene>
<keyword evidence="5" id="KW-0406">Ion transport</keyword>
<evidence type="ECO:0000256" key="1">
    <source>
        <dbReference type="ARBA" id="ARBA00004370"/>
    </source>
</evidence>
<feature type="transmembrane region" description="Helical" evidence="5">
    <location>
        <begin position="76"/>
        <end position="98"/>
    </location>
</feature>